<organism evidence="1">
    <name type="scientific">marine metagenome</name>
    <dbReference type="NCBI Taxonomy" id="408172"/>
    <lineage>
        <taxon>unclassified sequences</taxon>
        <taxon>metagenomes</taxon>
        <taxon>ecological metagenomes</taxon>
    </lineage>
</organism>
<dbReference type="EMBL" id="UINC01187356">
    <property type="protein sequence ID" value="SVE00039.1"/>
    <property type="molecule type" value="Genomic_DNA"/>
</dbReference>
<proteinExistence type="predicted"/>
<accession>A0A382ZXI6</accession>
<dbReference type="AlphaFoldDB" id="A0A382ZXI6"/>
<feature type="non-terminal residue" evidence="1">
    <location>
        <position position="56"/>
    </location>
</feature>
<sequence>MAMGPASIAQLVMTVLAVAVLGGCTNVARMQQAFEEGDDSQIERLIEIVSRQDYPY</sequence>
<evidence type="ECO:0000313" key="1">
    <source>
        <dbReference type="EMBL" id="SVE00039.1"/>
    </source>
</evidence>
<reference evidence="1" key="1">
    <citation type="submission" date="2018-05" db="EMBL/GenBank/DDBJ databases">
        <authorList>
            <person name="Lanie J.A."/>
            <person name="Ng W.-L."/>
            <person name="Kazmierczak K.M."/>
            <person name="Andrzejewski T.M."/>
            <person name="Davidsen T.M."/>
            <person name="Wayne K.J."/>
            <person name="Tettelin H."/>
            <person name="Glass J.I."/>
            <person name="Rusch D."/>
            <person name="Podicherti R."/>
            <person name="Tsui H.-C.T."/>
            <person name="Winkler M.E."/>
        </authorList>
    </citation>
    <scope>NUCLEOTIDE SEQUENCE</scope>
</reference>
<protein>
    <submittedName>
        <fullName evidence="1">Uncharacterized protein</fullName>
    </submittedName>
</protein>
<name>A0A382ZXI6_9ZZZZ</name>
<gene>
    <name evidence="1" type="ORF">METZ01_LOCUS452893</name>
</gene>